<gene>
    <name evidence="1" type="ORF">CINCED_3A019264</name>
</gene>
<reference evidence="1 2" key="1">
    <citation type="submission" date="2019-08" db="EMBL/GenBank/DDBJ databases">
        <authorList>
            <person name="Alioto T."/>
            <person name="Alioto T."/>
            <person name="Gomez Garrido J."/>
        </authorList>
    </citation>
    <scope>NUCLEOTIDE SEQUENCE [LARGE SCALE GENOMIC DNA]</scope>
</reference>
<protein>
    <submittedName>
        <fullName evidence="1">Uncharacterized protein</fullName>
    </submittedName>
</protein>
<keyword evidence="2" id="KW-1185">Reference proteome</keyword>
<evidence type="ECO:0000313" key="2">
    <source>
        <dbReference type="Proteomes" id="UP000325440"/>
    </source>
</evidence>
<organism evidence="1 2">
    <name type="scientific">Cinara cedri</name>
    <dbReference type="NCBI Taxonomy" id="506608"/>
    <lineage>
        <taxon>Eukaryota</taxon>
        <taxon>Metazoa</taxon>
        <taxon>Ecdysozoa</taxon>
        <taxon>Arthropoda</taxon>
        <taxon>Hexapoda</taxon>
        <taxon>Insecta</taxon>
        <taxon>Pterygota</taxon>
        <taxon>Neoptera</taxon>
        <taxon>Paraneoptera</taxon>
        <taxon>Hemiptera</taxon>
        <taxon>Sternorrhyncha</taxon>
        <taxon>Aphidomorpha</taxon>
        <taxon>Aphidoidea</taxon>
        <taxon>Aphididae</taxon>
        <taxon>Lachninae</taxon>
        <taxon>Cinara</taxon>
    </lineage>
</organism>
<dbReference type="EMBL" id="CABPRJ010002398">
    <property type="protein sequence ID" value="VVC45289.1"/>
    <property type="molecule type" value="Genomic_DNA"/>
</dbReference>
<sequence>MRKLNQDLVENTFSYLKEMCGSVSNNITVFDFIKYSLRWYILGKHSNCIFTNNTNSEYGNEQNLLSEDECLTSEIIHYSEIISRLDNVMLELVKERTLVQLVSFDLLKQFEMSVSTRIKS</sequence>
<dbReference type="Proteomes" id="UP000325440">
    <property type="component" value="Unassembled WGS sequence"/>
</dbReference>
<dbReference type="AlphaFoldDB" id="A0A5E4NK11"/>
<dbReference type="OrthoDB" id="6618237at2759"/>
<evidence type="ECO:0000313" key="1">
    <source>
        <dbReference type="EMBL" id="VVC45289.1"/>
    </source>
</evidence>
<proteinExistence type="predicted"/>
<accession>A0A5E4NK11</accession>
<name>A0A5E4NK11_9HEMI</name>